<proteinExistence type="predicted"/>
<evidence type="ECO:0000313" key="4">
    <source>
        <dbReference type="Proteomes" id="UP000305546"/>
    </source>
</evidence>
<keyword evidence="1 3" id="KW-0378">Hydrolase</keyword>
<dbReference type="PANTHER" id="PTHR43540:SF6">
    <property type="entry name" value="ISOCHORISMATASE-LIKE DOMAIN-CONTAINING PROTEIN"/>
    <property type="match status" value="1"/>
</dbReference>
<accession>A0A5C4LW39</accession>
<dbReference type="RefSeq" id="WP_139098646.1">
    <property type="nucleotide sequence ID" value="NZ_VDFW01000020.1"/>
</dbReference>
<dbReference type="GO" id="GO:0016787">
    <property type="term" value="F:hydrolase activity"/>
    <property type="evidence" value="ECO:0007669"/>
    <property type="project" value="UniProtKB-KW"/>
</dbReference>
<sequence length="122" mass="12691">MAVPRSPTRLSRGGDRGVGGLLAGSWHGELTAGLGSRPGDLVVDKCRFDAFQRTSLEPLVRGLGATELVVCGVATNFCVESTVRSAIMRDFAVTLLEDACASTTPRLHEPVSAALPAGSPRA</sequence>
<dbReference type="Gene3D" id="3.40.50.850">
    <property type="entry name" value="Isochorismatase-like"/>
    <property type="match status" value="1"/>
</dbReference>
<evidence type="ECO:0000313" key="3">
    <source>
        <dbReference type="EMBL" id="TNC23402.1"/>
    </source>
</evidence>
<dbReference type="OrthoDB" id="9814140at2"/>
<evidence type="ECO:0000256" key="1">
    <source>
        <dbReference type="ARBA" id="ARBA00022801"/>
    </source>
</evidence>
<organism evidence="3 4">
    <name type="scientific">Amycolatopsis alkalitolerans</name>
    <dbReference type="NCBI Taxonomy" id="2547244"/>
    <lineage>
        <taxon>Bacteria</taxon>
        <taxon>Bacillati</taxon>
        <taxon>Actinomycetota</taxon>
        <taxon>Actinomycetes</taxon>
        <taxon>Pseudonocardiales</taxon>
        <taxon>Pseudonocardiaceae</taxon>
        <taxon>Amycolatopsis</taxon>
    </lineage>
</organism>
<protein>
    <submittedName>
        <fullName evidence="3">Cysteine hydrolase</fullName>
    </submittedName>
</protein>
<dbReference type="InterPro" id="IPR050272">
    <property type="entry name" value="Isochorismatase-like_hydrls"/>
</dbReference>
<keyword evidence="4" id="KW-1185">Reference proteome</keyword>
<comment type="caution">
    <text evidence="3">The sequence shown here is derived from an EMBL/GenBank/DDBJ whole genome shotgun (WGS) entry which is preliminary data.</text>
</comment>
<dbReference type="InterPro" id="IPR036380">
    <property type="entry name" value="Isochorismatase-like_sf"/>
</dbReference>
<feature type="domain" description="Isochorismatase-like" evidence="2">
    <location>
        <begin position="14"/>
        <end position="109"/>
    </location>
</feature>
<evidence type="ECO:0000259" key="2">
    <source>
        <dbReference type="Pfam" id="PF00857"/>
    </source>
</evidence>
<gene>
    <name evidence="3" type="ORF">FG385_21945</name>
</gene>
<dbReference type="EMBL" id="VDFW01000020">
    <property type="protein sequence ID" value="TNC23402.1"/>
    <property type="molecule type" value="Genomic_DNA"/>
</dbReference>
<dbReference type="InterPro" id="IPR000868">
    <property type="entry name" value="Isochorismatase-like_dom"/>
</dbReference>
<dbReference type="CDD" id="cd00431">
    <property type="entry name" value="cysteine_hydrolases"/>
    <property type="match status" value="1"/>
</dbReference>
<dbReference type="Pfam" id="PF00857">
    <property type="entry name" value="Isochorismatase"/>
    <property type="match status" value="1"/>
</dbReference>
<dbReference type="AlphaFoldDB" id="A0A5C4LW39"/>
<dbReference type="SUPFAM" id="SSF52499">
    <property type="entry name" value="Isochorismatase-like hydrolases"/>
    <property type="match status" value="1"/>
</dbReference>
<reference evidence="3 4" key="1">
    <citation type="submission" date="2019-06" db="EMBL/GenBank/DDBJ databases">
        <title>Amycolatopsis alkalitolerans sp. nov., isolated from Gastrodia elata Blume.</title>
        <authorList>
            <person name="Narsing Rao M.P."/>
            <person name="Li W.J."/>
        </authorList>
    </citation>
    <scope>NUCLEOTIDE SEQUENCE [LARGE SCALE GENOMIC DNA]</scope>
    <source>
        <strain evidence="3 4">SYSUP0005</strain>
    </source>
</reference>
<name>A0A5C4LW39_9PSEU</name>
<dbReference type="PANTHER" id="PTHR43540">
    <property type="entry name" value="PEROXYUREIDOACRYLATE/UREIDOACRYLATE AMIDOHYDROLASE-RELATED"/>
    <property type="match status" value="1"/>
</dbReference>
<dbReference type="Proteomes" id="UP000305546">
    <property type="component" value="Unassembled WGS sequence"/>
</dbReference>